<dbReference type="InterPro" id="IPR051677">
    <property type="entry name" value="AfsR-DnrI-RedD_regulator"/>
</dbReference>
<dbReference type="RefSeq" id="WP_203704546.1">
    <property type="nucleotide sequence ID" value="NZ_BONC01000030.1"/>
</dbReference>
<dbReference type="PANTHER" id="PTHR35807">
    <property type="entry name" value="TRANSCRIPTIONAL REGULATOR REDD-RELATED"/>
    <property type="match status" value="1"/>
</dbReference>
<protein>
    <submittedName>
        <fullName evidence="11">SARP family transcriptional regulator</fullName>
    </submittedName>
</protein>
<dbReference type="InterPro" id="IPR011990">
    <property type="entry name" value="TPR-like_helical_dom_sf"/>
</dbReference>
<evidence type="ECO:0000256" key="9">
    <source>
        <dbReference type="SAM" id="MobiDB-lite"/>
    </source>
</evidence>
<dbReference type="PROSITE" id="PS51755">
    <property type="entry name" value="OMPR_PHOB"/>
    <property type="match status" value="1"/>
</dbReference>
<dbReference type="InterPro" id="IPR013105">
    <property type="entry name" value="TPR_2"/>
</dbReference>
<sequence>MDFRLLGPIEVWAAGNRVPLHGARQERILAALLLDADRPVSIPRLVDIVWDEGPPATARRQVQDVVSRLRSVLTAAGAPADTIRAAREAYQLTLTGHRYDERSFGELAARAEDLGARDPEGAVALLDEALALWRGVPLAGLEGAGLRDAVTALNARRLAVAERRWELELQLGRHEHAAEELSSLLSAHPYRERIAILLMAALAGQGRRAEALSVYHQVRRTLSEELGVEPGPELQAAHRALLRGDRAESAEPDRRTAAPAGGRSGPPAQLPAGVPSFAGRADALAWLDGLLRPDQRVGAVSGTAGVGKTTLAVHWAHRVSDQFPDGTLYVNLRGFDPGGRPLDPADAVRDFLEAFGIPAGRIPQGLDARAAQYRGLIQGRRMLVVLDNARDADQVRPLLPGTHTAVVVVTSRNRLTGLVVADGARPFHLDLMSPTESYDLLTGRLGPDPLWCEPEVAQRIVTVCTGLPLALAIVAARAQQTGFPLAAVAAELGGTSRPLDALDGGDATTRLRAVLSLSYRALTPAAARLFRLLGLHPGGTVGLPAAASLAGVPSPVARDLLTELTRASLLAEPDPRRYALHDLLRAYATELACDEETPSARKAAFTRLLDHYLHTAIEADRQLSPSRKPCAIPFGEPAPGTTVGQVDDPVSWFTVERSNLLAVLDGAGDSDVAKQAWQLAWAADSALERQGHWSDLAHAWRLALSIATALPDLRGQAFAQRRLAQACTLLGRDAEADAHLGQALRLYEDAADHAGQAIVHHSLSCVYEQRDDYKRALHHAEHALSCALSSGDESQQALALNAIGWCHAQLGQHAEALAHCQRALLLLDPNDHRAQADTWDSIGFACHHLDRHDEAVHAYQQALTLARQAGARHLEGTVLTHLGDTHLAAGDPTAARAVWKPALDILASIDATVADQLRDRLGRARL</sequence>
<keyword evidence="2" id="KW-0677">Repeat</keyword>
<dbReference type="PRINTS" id="PR00364">
    <property type="entry name" value="DISEASERSIST"/>
</dbReference>
<keyword evidence="6" id="KW-0804">Transcription</keyword>
<evidence type="ECO:0000313" key="11">
    <source>
        <dbReference type="EMBL" id="GIF58154.1"/>
    </source>
</evidence>
<dbReference type="Gene3D" id="3.40.50.300">
    <property type="entry name" value="P-loop containing nucleotide triphosphate hydrolases"/>
    <property type="match status" value="1"/>
</dbReference>
<dbReference type="Proteomes" id="UP000624325">
    <property type="component" value="Unassembled WGS sequence"/>
</dbReference>
<keyword evidence="4" id="KW-0805">Transcription regulation</keyword>
<evidence type="ECO:0000256" key="1">
    <source>
        <dbReference type="ARBA" id="ARBA00005820"/>
    </source>
</evidence>
<feature type="DNA-binding region" description="OmpR/PhoB-type" evidence="8">
    <location>
        <begin position="1"/>
        <end position="94"/>
    </location>
</feature>
<proteinExistence type="inferred from homology"/>
<dbReference type="SMART" id="SM00028">
    <property type="entry name" value="TPR"/>
    <property type="match status" value="5"/>
</dbReference>
<feature type="region of interest" description="Disordered" evidence="9">
    <location>
        <begin position="243"/>
        <end position="274"/>
    </location>
</feature>
<dbReference type="Gene3D" id="1.10.10.10">
    <property type="entry name" value="Winged helix-like DNA-binding domain superfamily/Winged helix DNA-binding domain"/>
    <property type="match status" value="1"/>
</dbReference>
<evidence type="ECO:0000256" key="3">
    <source>
        <dbReference type="ARBA" id="ARBA00022803"/>
    </source>
</evidence>
<dbReference type="Pfam" id="PF07719">
    <property type="entry name" value="TPR_2"/>
    <property type="match status" value="1"/>
</dbReference>
<dbReference type="InterPro" id="IPR001867">
    <property type="entry name" value="OmpR/PhoB-type_DNA-bd"/>
</dbReference>
<dbReference type="SUPFAM" id="SSF48452">
    <property type="entry name" value="TPR-like"/>
    <property type="match status" value="2"/>
</dbReference>
<feature type="domain" description="OmpR/PhoB-type" evidence="10">
    <location>
        <begin position="1"/>
        <end position="94"/>
    </location>
</feature>
<accession>A0ABQ4C5X4</accession>
<organism evidence="11 12">
    <name type="scientific">Asanoa iriomotensis</name>
    <dbReference type="NCBI Taxonomy" id="234613"/>
    <lineage>
        <taxon>Bacteria</taxon>
        <taxon>Bacillati</taxon>
        <taxon>Actinomycetota</taxon>
        <taxon>Actinomycetes</taxon>
        <taxon>Micromonosporales</taxon>
        <taxon>Micromonosporaceae</taxon>
        <taxon>Asanoa</taxon>
    </lineage>
</organism>
<dbReference type="EMBL" id="BONC01000030">
    <property type="protein sequence ID" value="GIF58154.1"/>
    <property type="molecule type" value="Genomic_DNA"/>
</dbReference>
<reference evidence="11 12" key="1">
    <citation type="submission" date="2021-01" db="EMBL/GenBank/DDBJ databases">
        <title>Whole genome shotgun sequence of Asanoa iriomotensis NBRC 100142.</title>
        <authorList>
            <person name="Komaki H."/>
            <person name="Tamura T."/>
        </authorList>
    </citation>
    <scope>NUCLEOTIDE SEQUENCE [LARGE SCALE GENOMIC DNA]</scope>
    <source>
        <strain evidence="11 12">NBRC 100142</strain>
    </source>
</reference>
<dbReference type="SMART" id="SM01043">
    <property type="entry name" value="BTAD"/>
    <property type="match status" value="1"/>
</dbReference>
<feature type="compositionally biased region" description="Basic and acidic residues" evidence="9">
    <location>
        <begin position="243"/>
        <end position="256"/>
    </location>
</feature>
<dbReference type="InterPro" id="IPR005158">
    <property type="entry name" value="BTAD"/>
</dbReference>
<dbReference type="InterPro" id="IPR027417">
    <property type="entry name" value="P-loop_NTPase"/>
</dbReference>
<evidence type="ECO:0000256" key="2">
    <source>
        <dbReference type="ARBA" id="ARBA00022737"/>
    </source>
</evidence>
<evidence type="ECO:0000256" key="8">
    <source>
        <dbReference type="PROSITE-ProRule" id="PRU01091"/>
    </source>
</evidence>
<dbReference type="Gene3D" id="1.25.40.10">
    <property type="entry name" value="Tetratricopeptide repeat domain"/>
    <property type="match status" value="2"/>
</dbReference>
<comment type="caution">
    <text evidence="11">The sequence shown here is derived from an EMBL/GenBank/DDBJ whole genome shotgun (WGS) entry which is preliminary data.</text>
</comment>
<comment type="similarity">
    <text evidence="1">Belongs to the AfsR/DnrI/RedD regulatory family.</text>
</comment>
<evidence type="ECO:0000259" key="10">
    <source>
        <dbReference type="PROSITE" id="PS51755"/>
    </source>
</evidence>
<feature type="repeat" description="TPR" evidence="7">
    <location>
        <begin position="836"/>
        <end position="869"/>
    </location>
</feature>
<evidence type="ECO:0000313" key="12">
    <source>
        <dbReference type="Proteomes" id="UP000624325"/>
    </source>
</evidence>
<gene>
    <name evidence="11" type="ORF">Air01nite_42490</name>
</gene>
<evidence type="ECO:0000256" key="7">
    <source>
        <dbReference type="PROSITE-ProRule" id="PRU00339"/>
    </source>
</evidence>
<feature type="compositionally biased region" description="Low complexity" evidence="9">
    <location>
        <begin position="257"/>
        <end position="267"/>
    </location>
</feature>
<dbReference type="InterPro" id="IPR036388">
    <property type="entry name" value="WH-like_DNA-bd_sf"/>
</dbReference>
<dbReference type="Pfam" id="PF00931">
    <property type="entry name" value="NB-ARC"/>
    <property type="match status" value="1"/>
</dbReference>
<keyword evidence="5 8" id="KW-0238">DNA-binding</keyword>
<dbReference type="InterPro" id="IPR019734">
    <property type="entry name" value="TPR_rpt"/>
</dbReference>
<dbReference type="SUPFAM" id="SSF46894">
    <property type="entry name" value="C-terminal effector domain of the bipartite response regulators"/>
    <property type="match status" value="1"/>
</dbReference>
<dbReference type="PROSITE" id="PS50005">
    <property type="entry name" value="TPR"/>
    <property type="match status" value="1"/>
</dbReference>
<keyword evidence="3 7" id="KW-0802">TPR repeat</keyword>
<dbReference type="CDD" id="cd15831">
    <property type="entry name" value="BTAD"/>
    <property type="match status" value="1"/>
</dbReference>
<dbReference type="Pfam" id="PF13424">
    <property type="entry name" value="TPR_12"/>
    <property type="match status" value="2"/>
</dbReference>
<dbReference type="InterPro" id="IPR016032">
    <property type="entry name" value="Sig_transdc_resp-reg_C-effctor"/>
</dbReference>
<evidence type="ECO:0000256" key="6">
    <source>
        <dbReference type="ARBA" id="ARBA00023163"/>
    </source>
</evidence>
<dbReference type="Pfam" id="PF03704">
    <property type="entry name" value="BTAD"/>
    <property type="match status" value="1"/>
</dbReference>
<name>A0ABQ4C5X4_9ACTN</name>
<dbReference type="SUPFAM" id="SSF52540">
    <property type="entry name" value="P-loop containing nucleoside triphosphate hydrolases"/>
    <property type="match status" value="1"/>
</dbReference>
<evidence type="ECO:0000256" key="4">
    <source>
        <dbReference type="ARBA" id="ARBA00023015"/>
    </source>
</evidence>
<dbReference type="PANTHER" id="PTHR35807:SF1">
    <property type="entry name" value="TRANSCRIPTIONAL REGULATOR REDD"/>
    <property type="match status" value="1"/>
</dbReference>
<dbReference type="SMART" id="SM00862">
    <property type="entry name" value="Trans_reg_C"/>
    <property type="match status" value="1"/>
</dbReference>
<keyword evidence="12" id="KW-1185">Reference proteome</keyword>
<evidence type="ECO:0000256" key="5">
    <source>
        <dbReference type="ARBA" id="ARBA00023125"/>
    </source>
</evidence>
<dbReference type="InterPro" id="IPR002182">
    <property type="entry name" value="NB-ARC"/>
</dbReference>